<organism evidence="1 2">
    <name type="scientific">Roseivivax jejudonensis</name>
    <dbReference type="NCBI Taxonomy" id="1529041"/>
    <lineage>
        <taxon>Bacteria</taxon>
        <taxon>Pseudomonadati</taxon>
        <taxon>Pseudomonadota</taxon>
        <taxon>Alphaproteobacteria</taxon>
        <taxon>Rhodobacterales</taxon>
        <taxon>Roseobacteraceae</taxon>
        <taxon>Roseivivax</taxon>
    </lineage>
</organism>
<dbReference type="AlphaFoldDB" id="A0A1X7A6D0"/>
<protein>
    <submittedName>
        <fullName evidence="1">Uncharacterized protein</fullName>
    </submittedName>
</protein>
<dbReference type="EMBL" id="FWFK01000008">
    <property type="protein sequence ID" value="SLN71465.1"/>
    <property type="molecule type" value="Genomic_DNA"/>
</dbReference>
<gene>
    <name evidence="1" type="ORF">ROJ8625_03729</name>
</gene>
<evidence type="ECO:0000313" key="1">
    <source>
        <dbReference type="EMBL" id="SLN71465.1"/>
    </source>
</evidence>
<accession>A0A1X7A6D0</accession>
<sequence length="446" mass="49744">MPRPYYPDYIVSQILLGAAPAASFPDGWAVSHREPFACALIDCLGTLGVEPLDLQMVDITVTCPRAGRGGFSLQWLPRKKLSLDAMVAAQASAQITGWATSGRLGIGRESIGEATALRFINTSRNAAELLGAWTMSALVPVVRSHRMDTRHIQAELRDVFGDEATRQPFSVPVDDRSHMGYLPIEAMAIAENLSGLERHDSESLWSGFATYALPTRTILRALEPFEFDDATEIQTLDFIAGSIASTLAQYRPVRIHWVTHQHAPSLQALIDRRRVEITHAREKERAKRQVDLEAGRAASAETLLQRRFRRLPAHQKEGIEPGSGNFDALQDEKLLEEARFRSNEAIGVQYGVSASRVATRLKVLHARERAKNKPKDGTPARSVRRPVPPVASHLDRVAHFQNLPHAEVLRLSRSKSRKALIQEFGLTPAQASRRIRQAIEWEKRYS</sequence>
<dbReference type="RefSeq" id="WP_085793399.1">
    <property type="nucleotide sequence ID" value="NZ_FWFK01000008.1"/>
</dbReference>
<keyword evidence="2" id="KW-1185">Reference proteome</keyword>
<dbReference type="Proteomes" id="UP000193570">
    <property type="component" value="Unassembled WGS sequence"/>
</dbReference>
<evidence type="ECO:0000313" key="2">
    <source>
        <dbReference type="Proteomes" id="UP000193570"/>
    </source>
</evidence>
<proteinExistence type="predicted"/>
<name>A0A1X7A6D0_9RHOB</name>
<reference evidence="1 2" key="1">
    <citation type="submission" date="2017-03" db="EMBL/GenBank/DDBJ databases">
        <authorList>
            <person name="Afonso C.L."/>
            <person name="Miller P.J."/>
            <person name="Scott M.A."/>
            <person name="Spackman E."/>
            <person name="Goraichik I."/>
            <person name="Dimitrov K.M."/>
            <person name="Suarez D.L."/>
            <person name="Swayne D.E."/>
        </authorList>
    </citation>
    <scope>NUCLEOTIDE SEQUENCE [LARGE SCALE GENOMIC DNA]</scope>
    <source>
        <strain evidence="1 2">CECT 8625</strain>
    </source>
</reference>